<keyword evidence="2" id="KW-0808">Transferase</keyword>
<dbReference type="GeneID" id="591210"/>
<comment type="function">
    <text evidence="6">Probable E2 ubiquitin-protein ligase that catalyzes the covalent attachment of ubiquitin to target proteins. May facilitate the monoubiquitination and degradation of MTOR and CCNE1 through interaction with FBXW7.</text>
</comment>
<reference evidence="10" key="1">
    <citation type="submission" date="2015-02" db="EMBL/GenBank/DDBJ databases">
        <title>Genome sequencing for Strongylocentrotus purpuratus.</title>
        <authorList>
            <person name="Murali S."/>
            <person name="Liu Y."/>
            <person name="Vee V."/>
            <person name="English A."/>
            <person name="Wang M."/>
            <person name="Skinner E."/>
            <person name="Han Y."/>
            <person name="Muzny D.M."/>
            <person name="Worley K.C."/>
            <person name="Gibbs R.A."/>
        </authorList>
    </citation>
    <scope>NUCLEOTIDE SEQUENCE</scope>
</reference>
<dbReference type="SUPFAM" id="SSF54495">
    <property type="entry name" value="UBC-like"/>
    <property type="match status" value="1"/>
</dbReference>
<dbReference type="FunFam" id="3.10.110.10:FF:000036">
    <property type="entry name" value="ubiquitin-conjugating enzyme E2Q-like protein 1"/>
    <property type="match status" value="1"/>
</dbReference>
<dbReference type="GO" id="GO:0061631">
    <property type="term" value="F:ubiquitin conjugating enzyme activity"/>
    <property type="evidence" value="ECO:0007669"/>
    <property type="project" value="UniProtKB-EC"/>
</dbReference>
<dbReference type="EC" id="2.3.2.23" evidence="1"/>
<keyword evidence="4" id="KW-0833">Ubl conjugation pathway</keyword>
<evidence type="ECO:0000313" key="9">
    <source>
        <dbReference type="EnsemblMetazoa" id="XP_795879"/>
    </source>
</evidence>
<evidence type="ECO:0000256" key="1">
    <source>
        <dbReference type="ARBA" id="ARBA00012486"/>
    </source>
</evidence>
<evidence type="ECO:0000259" key="8">
    <source>
        <dbReference type="PROSITE" id="PS50127"/>
    </source>
</evidence>
<evidence type="ECO:0000313" key="10">
    <source>
        <dbReference type="Proteomes" id="UP000007110"/>
    </source>
</evidence>
<sequence>MAEFVGKYLCPCLPLANVSGRRSARSKVRALARKRHKNNQGGPLSTSGVEDSVTITRNGSLTIFSISGTGDDVYPYGEALRDKAELPGTVSTAEEKDATPEELKYNVADGTRALSAETLMRMPQPSKAYVSNVRMRRLMKEFKAVTKIIEEARKKEQEEKERYANDEEEDTDPPKEDVSKEVVSSKDESQSECAEEKSGEASKSSESKDSNTSVESPNKSSNETGSGTAEAVAGCSTSTVDDKGENSGDNKEEGAEEGAKKGAEKGAEEGAEEGAEKGAEAVKKALEDGGFMTNEKLTGPPYAVELVNDSLADWNIKLFHVNPKSSLSKDMKKHNYEYILFNMTFPDNFPFVPPFVRVVSPHVEYGYVLDGGAICMELLTPQGWSSSYTIDAVIMQLGATLVAGDGRIVQSSFRSDVPFNKQEAEVSFRAIVETHERYGWHKTPGDNS</sequence>
<protein>
    <recommendedName>
        <fullName evidence="1">E2 ubiquitin-conjugating enzyme</fullName>
        <ecNumber evidence="1">2.3.2.23</ecNumber>
    </recommendedName>
</protein>
<evidence type="ECO:0000256" key="3">
    <source>
        <dbReference type="ARBA" id="ARBA00022741"/>
    </source>
</evidence>
<reference evidence="9" key="2">
    <citation type="submission" date="2021-01" db="UniProtKB">
        <authorList>
            <consortium name="EnsemblMetazoa"/>
        </authorList>
    </citation>
    <scope>IDENTIFICATION</scope>
</reference>
<dbReference type="KEGG" id="spu:591210"/>
<dbReference type="GO" id="GO:0005524">
    <property type="term" value="F:ATP binding"/>
    <property type="evidence" value="ECO:0007669"/>
    <property type="project" value="UniProtKB-KW"/>
</dbReference>
<dbReference type="CDD" id="cd23802">
    <property type="entry name" value="UBCc_UBE2Q"/>
    <property type="match status" value="1"/>
</dbReference>
<dbReference type="AlphaFoldDB" id="A0A7M7REU6"/>
<organism evidence="9 10">
    <name type="scientific">Strongylocentrotus purpuratus</name>
    <name type="common">Purple sea urchin</name>
    <dbReference type="NCBI Taxonomy" id="7668"/>
    <lineage>
        <taxon>Eukaryota</taxon>
        <taxon>Metazoa</taxon>
        <taxon>Echinodermata</taxon>
        <taxon>Eleutherozoa</taxon>
        <taxon>Echinozoa</taxon>
        <taxon>Echinoidea</taxon>
        <taxon>Euechinoidea</taxon>
        <taxon>Echinacea</taxon>
        <taxon>Camarodonta</taxon>
        <taxon>Echinidea</taxon>
        <taxon>Strongylocentrotidae</taxon>
        <taxon>Strongylocentrotus</taxon>
    </lineage>
</organism>
<feature type="compositionally biased region" description="Polar residues" evidence="7">
    <location>
        <begin position="217"/>
        <end position="227"/>
    </location>
</feature>
<evidence type="ECO:0000256" key="7">
    <source>
        <dbReference type="SAM" id="MobiDB-lite"/>
    </source>
</evidence>
<feature type="compositionally biased region" description="Basic and acidic residues" evidence="7">
    <location>
        <begin position="155"/>
        <end position="165"/>
    </location>
</feature>
<evidence type="ECO:0000256" key="4">
    <source>
        <dbReference type="ARBA" id="ARBA00022786"/>
    </source>
</evidence>
<feature type="compositionally biased region" description="Basic and acidic residues" evidence="7">
    <location>
        <begin position="240"/>
        <end position="280"/>
    </location>
</feature>
<dbReference type="PROSITE" id="PS50127">
    <property type="entry name" value="UBC_2"/>
    <property type="match status" value="1"/>
</dbReference>
<evidence type="ECO:0000256" key="6">
    <source>
        <dbReference type="ARBA" id="ARBA00055455"/>
    </source>
</evidence>
<dbReference type="OMA" id="HERYGWH"/>
<dbReference type="Pfam" id="PF00179">
    <property type="entry name" value="UQ_con"/>
    <property type="match status" value="1"/>
</dbReference>
<dbReference type="OrthoDB" id="109543at2759"/>
<evidence type="ECO:0000256" key="5">
    <source>
        <dbReference type="ARBA" id="ARBA00022840"/>
    </source>
</evidence>
<feature type="compositionally biased region" description="Basic and acidic residues" evidence="7">
    <location>
        <begin position="172"/>
        <end position="209"/>
    </location>
</feature>
<keyword evidence="3" id="KW-0547">Nucleotide-binding</keyword>
<dbReference type="InterPro" id="IPR000608">
    <property type="entry name" value="UBC"/>
</dbReference>
<keyword evidence="10" id="KW-1185">Reference proteome</keyword>
<dbReference type="Gene3D" id="3.10.110.10">
    <property type="entry name" value="Ubiquitin Conjugating Enzyme"/>
    <property type="match status" value="1"/>
</dbReference>
<dbReference type="RefSeq" id="XP_795879.2">
    <property type="nucleotide sequence ID" value="XM_790786.4"/>
</dbReference>
<dbReference type="SMART" id="SM00212">
    <property type="entry name" value="UBCc"/>
    <property type="match status" value="1"/>
</dbReference>
<accession>A0A7M7REU6</accession>
<dbReference type="InParanoid" id="A0A7M7REU6"/>
<feature type="domain" description="UBC core" evidence="8">
    <location>
        <begin position="280"/>
        <end position="441"/>
    </location>
</feature>
<dbReference type="EnsemblMetazoa" id="XM_790786">
    <property type="protein sequence ID" value="XP_795879"/>
    <property type="gene ID" value="LOC591210"/>
</dbReference>
<keyword evidence="5" id="KW-0067">ATP-binding</keyword>
<dbReference type="Proteomes" id="UP000007110">
    <property type="component" value="Unassembled WGS sequence"/>
</dbReference>
<feature type="region of interest" description="Disordered" evidence="7">
    <location>
        <begin position="155"/>
        <end position="280"/>
    </location>
</feature>
<proteinExistence type="predicted"/>
<name>A0A7M7REU6_STRPU</name>
<evidence type="ECO:0000256" key="2">
    <source>
        <dbReference type="ARBA" id="ARBA00022679"/>
    </source>
</evidence>
<dbReference type="InterPro" id="IPR016135">
    <property type="entry name" value="UBQ-conjugating_enzyme/RWD"/>
</dbReference>